<dbReference type="Pfam" id="PF25990">
    <property type="entry name" value="Beta-barrel_YknX"/>
    <property type="match status" value="1"/>
</dbReference>
<feature type="non-terminal residue" evidence="7">
    <location>
        <position position="308"/>
    </location>
</feature>
<evidence type="ECO:0000259" key="4">
    <source>
        <dbReference type="Pfam" id="PF25876"/>
    </source>
</evidence>
<keyword evidence="2" id="KW-0175">Coiled coil</keyword>
<dbReference type="Pfam" id="PF25917">
    <property type="entry name" value="BSH_RND"/>
    <property type="match status" value="1"/>
</dbReference>
<dbReference type="Proteomes" id="UP000178606">
    <property type="component" value="Unassembled WGS sequence"/>
</dbReference>
<feature type="domain" description="Multidrug resistance protein MdtA-like alpha-helical hairpin" evidence="4">
    <location>
        <begin position="101"/>
        <end position="169"/>
    </location>
</feature>
<evidence type="ECO:0000256" key="2">
    <source>
        <dbReference type="SAM" id="Coils"/>
    </source>
</evidence>
<evidence type="ECO:0000256" key="1">
    <source>
        <dbReference type="ARBA" id="ARBA00009477"/>
    </source>
</evidence>
<comment type="similarity">
    <text evidence="1">Belongs to the membrane fusion protein (MFP) (TC 8.A.1) family.</text>
</comment>
<dbReference type="InterPro" id="IPR058625">
    <property type="entry name" value="MdtA-like_BSH"/>
</dbReference>
<sequence>MNKRRLLLIVALVLVATAGAVAYVTTGKTDGASPYRFAAVEWGDLVATVTSTGTLNAVTTVEVGTQVSGTISALYADFNTTVRAGQVIALIDTTFLHASVADAQANLERVRANAEAARRKLERSKALFSRDLSSQAELDDAQTNLAVAIAQEKQQQAALDRALINLRYATIRAPIDGVVIDRSVDAGQTVAASLSAPKLFVIANDLTQMELQLSVDEADVGRVKEGQRVTFTVDAHPDQQFEGRVYQVRLFPQTVQNVVTYKVIVRVENRDLKLRPGMTANATILIDRREDALKVPLAALRFIPPPDQ</sequence>
<accession>A0A1F6CCF6</accession>
<dbReference type="AlphaFoldDB" id="A0A1F6CCF6"/>
<dbReference type="NCBIfam" id="TIGR01730">
    <property type="entry name" value="RND_mfp"/>
    <property type="match status" value="1"/>
</dbReference>
<dbReference type="Gene3D" id="1.10.287.470">
    <property type="entry name" value="Helix hairpin bin"/>
    <property type="match status" value="1"/>
</dbReference>
<reference evidence="7 8" key="1">
    <citation type="journal article" date="2016" name="Nat. Commun.">
        <title>Thousands of microbial genomes shed light on interconnected biogeochemical processes in an aquifer system.</title>
        <authorList>
            <person name="Anantharaman K."/>
            <person name="Brown C.T."/>
            <person name="Hug L.A."/>
            <person name="Sharon I."/>
            <person name="Castelle C.J."/>
            <person name="Probst A.J."/>
            <person name="Thomas B.C."/>
            <person name="Singh A."/>
            <person name="Wilkins M.J."/>
            <person name="Karaoz U."/>
            <person name="Brodie E.L."/>
            <person name="Williams K.H."/>
            <person name="Hubbard S.S."/>
            <person name="Banfield J.F."/>
        </authorList>
    </citation>
    <scope>NUCLEOTIDE SEQUENCE [LARGE SCALE GENOMIC DNA]</scope>
    <source>
        <strain evidence="8">RIFCSPLOWO2_12_FULL_64_10</strain>
    </source>
</reference>
<dbReference type="InterPro" id="IPR058624">
    <property type="entry name" value="MdtA-like_HH"/>
</dbReference>
<evidence type="ECO:0000313" key="7">
    <source>
        <dbReference type="EMBL" id="OGG46843.1"/>
    </source>
</evidence>
<comment type="caution">
    <text evidence="7">The sequence shown here is derived from an EMBL/GenBank/DDBJ whole genome shotgun (WGS) entry which is preliminary data.</text>
</comment>
<name>A0A1F6CCF6_HANXR</name>
<proteinExistence type="inferred from homology"/>
<protein>
    <submittedName>
        <fullName evidence="7">Efflux transporter periplasmic adaptor subunit</fullName>
    </submittedName>
</protein>
<dbReference type="Pfam" id="PF25876">
    <property type="entry name" value="HH_MFP_RND"/>
    <property type="match status" value="1"/>
</dbReference>
<evidence type="ECO:0000256" key="3">
    <source>
        <dbReference type="SAM" id="SignalP"/>
    </source>
</evidence>
<dbReference type="EMBL" id="MFKF01000283">
    <property type="protein sequence ID" value="OGG46843.1"/>
    <property type="molecule type" value="Genomic_DNA"/>
</dbReference>
<feature type="coiled-coil region" evidence="2">
    <location>
        <begin position="100"/>
        <end position="127"/>
    </location>
</feature>
<dbReference type="GO" id="GO:0015562">
    <property type="term" value="F:efflux transmembrane transporter activity"/>
    <property type="evidence" value="ECO:0007669"/>
    <property type="project" value="TreeGrafter"/>
</dbReference>
<keyword evidence="3" id="KW-0732">Signal</keyword>
<gene>
    <name evidence="7" type="ORF">A3F84_03620</name>
</gene>
<dbReference type="SUPFAM" id="SSF111369">
    <property type="entry name" value="HlyD-like secretion proteins"/>
    <property type="match status" value="1"/>
</dbReference>
<organism evidence="7 8">
    <name type="scientific">Handelsmanbacteria sp. (strain RIFCSPLOWO2_12_FULL_64_10)</name>
    <dbReference type="NCBI Taxonomy" id="1817868"/>
    <lineage>
        <taxon>Bacteria</taxon>
        <taxon>Candidatus Handelsmaniibacteriota</taxon>
    </lineage>
</organism>
<evidence type="ECO:0000259" key="6">
    <source>
        <dbReference type="Pfam" id="PF25990"/>
    </source>
</evidence>
<feature type="chain" id="PRO_5009523347" evidence="3">
    <location>
        <begin position="23"/>
        <end position="308"/>
    </location>
</feature>
<dbReference type="FunFam" id="2.40.30.170:FF:000010">
    <property type="entry name" value="Efflux RND transporter periplasmic adaptor subunit"/>
    <property type="match status" value="1"/>
</dbReference>
<dbReference type="Gene3D" id="2.40.30.170">
    <property type="match status" value="1"/>
</dbReference>
<evidence type="ECO:0000313" key="8">
    <source>
        <dbReference type="Proteomes" id="UP000178606"/>
    </source>
</evidence>
<dbReference type="Gene3D" id="2.40.50.100">
    <property type="match status" value="1"/>
</dbReference>
<feature type="domain" description="Multidrug resistance protein MdtA-like barrel-sandwich hybrid" evidence="5">
    <location>
        <begin position="60"/>
        <end position="197"/>
    </location>
</feature>
<dbReference type="GO" id="GO:1990281">
    <property type="term" value="C:efflux pump complex"/>
    <property type="evidence" value="ECO:0007669"/>
    <property type="project" value="TreeGrafter"/>
</dbReference>
<feature type="domain" description="YknX-like beta-barrel" evidence="6">
    <location>
        <begin position="211"/>
        <end position="284"/>
    </location>
</feature>
<feature type="signal peptide" evidence="3">
    <location>
        <begin position="1"/>
        <end position="22"/>
    </location>
</feature>
<evidence type="ECO:0000259" key="5">
    <source>
        <dbReference type="Pfam" id="PF25917"/>
    </source>
</evidence>
<dbReference type="InterPro" id="IPR006143">
    <property type="entry name" value="RND_pump_MFP"/>
</dbReference>
<dbReference type="PANTHER" id="PTHR30469">
    <property type="entry name" value="MULTIDRUG RESISTANCE PROTEIN MDTA"/>
    <property type="match status" value="1"/>
</dbReference>
<dbReference type="InterPro" id="IPR058636">
    <property type="entry name" value="Beta-barrel_YknX"/>
</dbReference>
<dbReference type="PANTHER" id="PTHR30469:SF33">
    <property type="entry name" value="SLR1207 PROTEIN"/>
    <property type="match status" value="1"/>
</dbReference>